<dbReference type="PANTHER" id="PTHR46796">
    <property type="entry name" value="HTH-TYPE TRANSCRIPTIONAL ACTIVATOR RHAS-RELATED"/>
    <property type="match status" value="1"/>
</dbReference>
<keyword evidence="1" id="KW-0805">Transcription regulation</keyword>
<dbReference type="InterPro" id="IPR018060">
    <property type="entry name" value="HTH_AraC"/>
</dbReference>
<organism evidence="5 6">
    <name type="scientific">Burkholderia plantarii</name>
    <dbReference type="NCBI Taxonomy" id="41899"/>
    <lineage>
        <taxon>Bacteria</taxon>
        <taxon>Pseudomonadati</taxon>
        <taxon>Pseudomonadota</taxon>
        <taxon>Betaproteobacteria</taxon>
        <taxon>Burkholderiales</taxon>
        <taxon>Burkholderiaceae</taxon>
        <taxon>Burkholderia</taxon>
    </lineage>
</organism>
<dbReference type="Pfam" id="PF12833">
    <property type="entry name" value="HTH_18"/>
    <property type="match status" value="1"/>
</dbReference>
<dbReference type="SMART" id="SM00342">
    <property type="entry name" value="HTH_ARAC"/>
    <property type="match status" value="1"/>
</dbReference>
<evidence type="ECO:0000259" key="4">
    <source>
        <dbReference type="PROSITE" id="PS01124"/>
    </source>
</evidence>
<keyword evidence="3" id="KW-0804">Transcription</keyword>
<dbReference type="RefSeq" id="WP_042624635.1">
    <property type="nucleotide sequence ID" value="NZ_CP002580.1"/>
</dbReference>
<dbReference type="HOGENOM" id="CLU_066193_0_1_4"/>
<dbReference type="InterPro" id="IPR050204">
    <property type="entry name" value="AraC_XylS_family_regulators"/>
</dbReference>
<keyword evidence="6" id="KW-1185">Reference proteome</keyword>
<sequence>MPIDTLHRKPATHRPVVPPVIDALFGDECLADTPKVAIPRPELHLVVRFGPSANRGLDIHVLGARQRVMRKVIRKGQRTIVARLQLGMAAAVLGAPPCAFNDRVVPLEAVWHAAETQHLYDELAAATDDAEAATSLARAIAARLSPGDPRPRHASLVGEAARKLLGAKVGDVAADLRISERQLRRVFLDAVGMGPKRYARLMRFARATELAREGTRADWAGIAVAAGYYDQAHLIEDFQVFAGTTPEAFRRELDGTGMPVRQAGAA</sequence>
<dbReference type="EMBL" id="CP002580">
    <property type="protein sequence ID" value="AJK46024.1"/>
    <property type="molecule type" value="Genomic_DNA"/>
</dbReference>
<gene>
    <name evidence="5" type="ORF">BGL_1c15080</name>
</gene>
<dbReference type="Proteomes" id="UP000031838">
    <property type="component" value="Chromosome 1"/>
</dbReference>
<dbReference type="Gene3D" id="1.10.10.60">
    <property type="entry name" value="Homeodomain-like"/>
    <property type="match status" value="1"/>
</dbReference>
<evidence type="ECO:0000313" key="6">
    <source>
        <dbReference type="Proteomes" id="UP000031838"/>
    </source>
</evidence>
<dbReference type="PROSITE" id="PS01124">
    <property type="entry name" value="HTH_ARAC_FAMILY_2"/>
    <property type="match status" value="1"/>
</dbReference>
<evidence type="ECO:0000256" key="2">
    <source>
        <dbReference type="ARBA" id="ARBA00023125"/>
    </source>
</evidence>
<evidence type="ECO:0000256" key="1">
    <source>
        <dbReference type="ARBA" id="ARBA00023015"/>
    </source>
</evidence>
<feature type="domain" description="HTH araC/xylS-type" evidence="4">
    <location>
        <begin position="151"/>
        <end position="252"/>
    </location>
</feature>
<proteinExistence type="predicted"/>
<protein>
    <submittedName>
        <fullName evidence="5">Transcriptional regulator, AraC family</fullName>
    </submittedName>
</protein>
<keyword evidence="2" id="KW-0238">DNA-binding</keyword>
<name>A0A0B6RV23_BURPL</name>
<dbReference type="SUPFAM" id="SSF46689">
    <property type="entry name" value="Homeodomain-like"/>
    <property type="match status" value="1"/>
</dbReference>
<dbReference type="KEGG" id="bgp:BGL_1c15080"/>
<reference evidence="6" key="1">
    <citation type="submission" date="2011-03" db="EMBL/GenBank/DDBJ databases">
        <authorList>
            <person name="Voget S."/>
            <person name="Streit W.R."/>
            <person name="Jaeger K.E."/>
            <person name="Daniel R."/>
        </authorList>
    </citation>
    <scope>NUCLEOTIDE SEQUENCE [LARGE SCALE GENOMIC DNA]</scope>
    <source>
        <strain evidence="6">PG1</strain>
    </source>
</reference>
<dbReference type="PANTHER" id="PTHR46796:SF15">
    <property type="entry name" value="BLL1074 PROTEIN"/>
    <property type="match status" value="1"/>
</dbReference>
<evidence type="ECO:0000313" key="5">
    <source>
        <dbReference type="EMBL" id="AJK46024.1"/>
    </source>
</evidence>
<dbReference type="InterPro" id="IPR009057">
    <property type="entry name" value="Homeodomain-like_sf"/>
</dbReference>
<accession>A0A0B6RV23</accession>
<dbReference type="GO" id="GO:0003700">
    <property type="term" value="F:DNA-binding transcription factor activity"/>
    <property type="evidence" value="ECO:0007669"/>
    <property type="project" value="InterPro"/>
</dbReference>
<evidence type="ECO:0000256" key="3">
    <source>
        <dbReference type="ARBA" id="ARBA00023163"/>
    </source>
</evidence>
<dbReference type="GO" id="GO:0043565">
    <property type="term" value="F:sequence-specific DNA binding"/>
    <property type="evidence" value="ECO:0007669"/>
    <property type="project" value="InterPro"/>
</dbReference>
<dbReference type="AlphaFoldDB" id="A0A0B6RV23"/>
<reference evidence="5 6" key="2">
    <citation type="journal article" date="2016" name="Appl. Microbiol. Biotechnol.">
        <title>Mutations improving production and secretion of extracellular lipase by Burkholderia glumae PG1.</title>
        <authorList>
            <person name="Knapp A."/>
            <person name="Voget S."/>
            <person name="Gao R."/>
            <person name="Zaburannyi N."/>
            <person name="Krysciak D."/>
            <person name="Breuer M."/>
            <person name="Hauer B."/>
            <person name="Streit W.R."/>
            <person name="Muller R."/>
            <person name="Daniel R."/>
            <person name="Jaeger K.E."/>
        </authorList>
    </citation>
    <scope>NUCLEOTIDE SEQUENCE [LARGE SCALE GENOMIC DNA]</scope>
    <source>
        <strain evidence="5 6">PG1</strain>
    </source>
</reference>